<dbReference type="PANTHER" id="PTHR42693">
    <property type="entry name" value="ARYLSULFATASE FAMILY MEMBER"/>
    <property type="match status" value="1"/>
</dbReference>
<dbReference type="OrthoDB" id="9762324at2"/>
<feature type="chain" id="PRO_5022063985" evidence="2">
    <location>
        <begin position="26"/>
        <end position="791"/>
    </location>
</feature>
<dbReference type="AlphaFoldDB" id="A0A517T2M9"/>
<organism evidence="4 5">
    <name type="scientific">Stieleria bergensis</name>
    <dbReference type="NCBI Taxonomy" id="2528025"/>
    <lineage>
        <taxon>Bacteria</taxon>
        <taxon>Pseudomonadati</taxon>
        <taxon>Planctomycetota</taxon>
        <taxon>Planctomycetia</taxon>
        <taxon>Pirellulales</taxon>
        <taxon>Pirellulaceae</taxon>
        <taxon>Stieleria</taxon>
    </lineage>
</organism>
<keyword evidence="5" id="KW-1185">Reference proteome</keyword>
<evidence type="ECO:0000313" key="4">
    <source>
        <dbReference type="EMBL" id="QDT62633.1"/>
    </source>
</evidence>
<gene>
    <name evidence="4" type="primary">atsA_89</name>
    <name evidence="4" type="ORF">SV7mr_51830</name>
</gene>
<dbReference type="RefSeq" id="WP_145277516.1">
    <property type="nucleotide sequence ID" value="NZ_CP036272.1"/>
</dbReference>
<dbReference type="InterPro" id="IPR050738">
    <property type="entry name" value="Sulfatase"/>
</dbReference>
<sequence length="791" mass="87637" precursor="true">MPNTFSRQFILGVLFTCLIGSVAIAEDTLDRTHLPIQEPPRPKFNELDVRNVKETPPFFEVKAPAKAPNVVIVLIDDIGFGGPSAFGGPIQTPTLDQLAKAGLVYNNFHTTALCSPTRMALKCGRNHHTANTGSIMESSTGFPGNTGQVPNSVAPLAEMLRLNGYCTGAFGKWHETAAWETSVSGPFDRWPTRQGFDKFYGFIGGETDQWYPLIYDNLTRVTPPEREGYHFTVDMTDKAIGWMKAQQSITPDKPFFMYYATGAVHAPHHVPREWADKYKGKFDKGWDKVREETIARQKSMNVIPADTALAPKPEDIKDWDQLSDDEHRLFARQAEVFAGFLEQTDHEVGRLVEAIDDIGEMDNTLFIYIAGDNGTSAEGGFVGMYNEMTYFNNVTEKVEDLLPLIDEWGGPETFPHMAAGWAVAFDTPFSWTKQVASDFGGTRNGMVIHWPNGIQQDLGLRSQFGHVIDIAPTVLEAAGLPEPKSVNGTPQIPIEGTSLLYTFNDPRAKERHTTQYFEMFGNRAIYHDGWFARTLHRAPWEAVDMPPLETDVWDLYHVKSDFSLTRNLAKENPEKLAELQALFMSEAKKYNALPIDDRVIARMNPAIAGRPEILGDRTSLTLYDGMDGMLENTFMNVKNRSKKITAELKIPEGGAEGVILTQGGKFGGWCLYMKSGKPVYTYNYLGLERFTVAADAEVPAGDAVVVLDFAYDGKTTDEIGKGGDVTISVNGKEVAQGRVEKTQPLIFSADETADVGLDNQTPVAEDLGVGRVKTRFTGKIKKVTLDVKDPG</sequence>
<feature type="domain" description="Sulfatase N-terminal" evidence="3">
    <location>
        <begin position="68"/>
        <end position="479"/>
    </location>
</feature>
<reference evidence="4 5" key="1">
    <citation type="submission" date="2019-02" db="EMBL/GenBank/DDBJ databases">
        <title>Deep-cultivation of Planctomycetes and their phenomic and genomic characterization uncovers novel biology.</title>
        <authorList>
            <person name="Wiegand S."/>
            <person name="Jogler M."/>
            <person name="Boedeker C."/>
            <person name="Pinto D."/>
            <person name="Vollmers J."/>
            <person name="Rivas-Marin E."/>
            <person name="Kohn T."/>
            <person name="Peeters S.H."/>
            <person name="Heuer A."/>
            <person name="Rast P."/>
            <person name="Oberbeckmann S."/>
            <person name="Bunk B."/>
            <person name="Jeske O."/>
            <person name="Meyerdierks A."/>
            <person name="Storesund J.E."/>
            <person name="Kallscheuer N."/>
            <person name="Luecker S."/>
            <person name="Lage O.M."/>
            <person name="Pohl T."/>
            <person name="Merkel B.J."/>
            <person name="Hornburger P."/>
            <person name="Mueller R.-W."/>
            <person name="Bruemmer F."/>
            <person name="Labrenz M."/>
            <person name="Spormann A.M."/>
            <person name="Op den Camp H."/>
            <person name="Overmann J."/>
            <person name="Amann R."/>
            <person name="Jetten M.S.M."/>
            <person name="Mascher T."/>
            <person name="Medema M.H."/>
            <person name="Devos D.P."/>
            <person name="Kaster A.-K."/>
            <person name="Ovreas L."/>
            <person name="Rohde M."/>
            <person name="Galperin M.Y."/>
            <person name="Jogler C."/>
        </authorList>
    </citation>
    <scope>NUCLEOTIDE SEQUENCE [LARGE SCALE GENOMIC DNA]</scope>
    <source>
        <strain evidence="4 5">SV_7m_r</strain>
    </source>
</reference>
<feature type="signal peptide" evidence="2">
    <location>
        <begin position="1"/>
        <end position="25"/>
    </location>
</feature>
<protein>
    <submittedName>
        <fullName evidence="4">Arylsulfatase</fullName>
        <ecNumber evidence="4">3.1.6.1</ecNumber>
    </submittedName>
</protein>
<dbReference type="Gene3D" id="3.40.720.10">
    <property type="entry name" value="Alkaline Phosphatase, subunit A"/>
    <property type="match status" value="1"/>
</dbReference>
<name>A0A517T2M9_9BACT</name>
<dbReference type="Pfam" id="PF00884">
    <property type="entry name" value="Sulfatase"/>
    <property type="match status" value="1"/>
</dbReference>
<dbReference type="InterPro" id="IPR000917">
    <property type="entry name" value="Sulfatase_N"/>
</dbReference>
<dbReference type="Proteomes" id="UP000315003">
    <property type="component" value="Chromosome"/>
</dbReference>
<accession>A0A517T2M9</accession>
<keyword evidence="4" id="KW-0378">Hydrolase</keyword>
<dbReference type="Gene3D" id="3.30.1120.10">
    <property type="match status" value="1"/>
</dbReference>
<comment type="similarity">
    <text evidence="1">Belongs to the sulfatase family.</text>
</comment>
<evidence type="ECO:0000259" key="3">
    <source>
        <dbReference type="Pfam" id="PF00884"/>
    </source>
</evidence>
<dbReference type="EMBL" id="CP036272">
    <property type="protein sequence ID" value="QDT62633.1"/>
    <property type="molecule type" value="Genomic_DNA"/>
</dbReference>
<dbReference type="EC" id="3.1.6.1" evidence="4"/>
<dbReference type="InterPro" id="IPR017850">
    <property type="entry name" value="Alkaline_phosphatase_core_sf"/>
</dbReference>
<dbReference type="CDD" id="cd16025">
    <property type="entry name" value="PAS_like"/>
    <property type="match status" value="1"/>
</dbReference>
<evidence type="ECO:0000256" key="1">
    <source>
        <dbReference type="ARBA" id="ARBA00008779"/>
    </source>
</evidence>
<evidence type="ECO:0000313" key="5">
    <source>
        <dbReference type="Proteomes" id="UP000315003"/>
    </source>
</evidence>
<evidence type="ECO:0000256" key="2">
    <source>
        <dbReference type="SAM" id="SignalP"/>
    </source>
</evidence>
<proteinExistence type="inferred from homology"/>
<keyword evidence="2" id="KW-0732">Signal</keyword>
<dbReference type="PANTHER" id="PTHR42693:SF43">
    <property type="entry name" value="BLL2667 PROTEIN"/>
    <property type="match status" value="1"/>
</dbReference>
<dbReference type="GO" id="GO:0004065">
    <property type="term" value="F:arylsulfatase activity"/>
    <property type="evidence" value="ECO:0007669"/>
    <property type="project" value="UniProtKB-EC"/>
</dbReference>
<dbReference type="SUPFAM" id="SSF53649">
    <property type="entry name" value="Alkaline phosphatase-like"/>
    <property type="match status" value="1"/>
</dbReference>